<evidence type="ECO:0000256" key="3">
    <source>
        <dbReference type="SAM" id="Phobius"/>
    </source>
</evidence>
<proteinExistence type="predicted"/>
<reference evidence="4 5" key="1">
    <citation type="submission" date="2023-11" db="EMBL/GenBank/DDBJ databases">
        <authorList>
            <person name="Okamura Y."/>
        </authorList>
    </citation>
    <scope>NUCLEOTIDE SEQUENCE [LARGE SCALE GENOMIC DNA]</scope>
</reference>
<dbReference type="EMBL" id="CAVLEF010000007">
    <property type="protein sequence ID" value="CAK1545808.1"/>
    <property type="molecule type" value="Genomic_DNA"/>
</dbReference>
<evidence type="ECO:0000256" key="2">
    <source>
        <dbReference type="SAM" id="MobiDB-lite"/>
    </source>
</evidence>
<keyword evidence="5" id="KW-1185">Reference proteome</keyword>
<comment type="caution">
    <text evidence="4">The sequence shown here is derived from an EMBL/GenBank/DDBJ whole genome shotgun (WGS) entry which is preliminary data.</text>
</comment>
<dbReference type="Proteomes" id="UP001497472">
    <property type="component" value="Unassembled WGS sequence"/>
</dbReference>
<feature type="region of interest" description="Disordered" evidence="2">
    <location>
        <begin position="246"/>
        <end position="272"/>
    </location>
</feature>
<keyword evidence="3" id="KW-1133">Transmembrane helix</keyword>
<protein>
    <submittedName>
        <fullName evidence="4">Uncharacterized protein</fullName>
    </submittedName>
</protein>
<evidence type="ECO:0000313" key="4">
    <source>
        <dbReference type="EMBL" id="CAK1545808.1"/>
    </source>
</evidence>
<keyword evidence="3" id="KW-0812">Transmembrane</keyword>
<keyword evidence="3" id="KW-0472">Membrane</keyword>
<feature type="transmembrane region" description="Helical" evidence="3">
    <location>
        <begin position="71"/>
        <end position="95"/>
    </location>
</feature>
<keyword evidence="1" id="KW-0175">Coiled coil</keyword>
<evidence type="ECO:0000313" key="5">
    <source>
        <dbReference type="Proteomes" id="UP001497472"/>
    </source>
</evidence>
<dbReference type="AlphaFoldDB" id="A0AAV1JB21"/>
<sequence>MWRAACIQWESLRFHIKEFNALRSLGYRGENERVNYDLECSPLCPVSSGADVGRGGVRFERAERRRRAHSALSATMFACRLSLCLLGALLAASFVERASASPANIRVRRQLADDNTLQPIDEEGDQLEREKRKLEDVTQAKYGVKNALLGFVFGKINSLIDAKTRLVESLDKKNIELNKQYGIEPPQNGLSSLPGLVGQLVGPKLQLLAPKLQAASGLIGSLSSGSSGSGSGSGSGLGSILSLVTSLSGSSSGGGAAAAGTVETIDSDEDDS</sequence>
<organism evidence="4 5">
    <name type="scientific">Leptosia nina</name>
    <dbReference type="NCBI Taxonomy" id="320188"/>
    <lineage>
        <taxon>Eukaryota</taxon>
        <taxon>Metazoa</taxon>
        <taxon>Ecdysozoa</taxon>
        <taxon>Arthropoda</taxon>
        <taxon>Hexapoda</taxon>
        <taxon>Insecta</taxon>
        <taxon>Pterygota</taxon>
        <taxon>Neoptera</taxon>
        <taxon>Endopterygota</taxon>
        <taxon>Lepidoptera</taxon>
        <taxon>Glossata</taxon>
        <taxon>Ditrysia</taxon>
        <taxon>Papilionoidea</taxon>
        <taxon>Pieridae</taxon>
        <taxon>Pierinae</taxon>
        <taxon>Leptosia</taxon>
    </lineage>
</organism>
<gene>
    <name evidence="4" type="ORF">LNINA_LOCUS5424</name>
</gene>
<accession>A0AAV1JB21</accession>
<feature type="coiled-coil region" evidence="1">
    <location>
        <begin position="120"/>
        <end position="180"/>
    </location>
</feature>
<name>A0AAV1JB21_9NEOP</name>
<evidence type="ECO:0000256" key="1">
    <source>
        <dbReference type="SAM" id="Coils"/>
    </source>
</evidence>